<evidence type="ECO:0000256" key="1">
    <source>
        <dbReference type="ARBA" id="ARBA00003502"/>
    </source>
</evidence>
<proteinExistence type="inferred from homology"/>
<dbReference type="SUPFAM" id="SSF53850">
    <property type="entry name" value="Periplasmic binding protein-like II"/>
    <property type="match status" value="1"/>
</dbReference>
<dbReference type="Gene3D" id="1.10.10.10">
    <property type="entry name" value="Winged helix-like DNA-binding domain superfamily/Winged helix DNA-binding domain"/>
    <property type="match status" value="1"/>
</dbReference>
<comment type="function">
    <text evidence="1">NodD regulates the expression of the nodABCFE genes which encode other nodulation proteins. NodD is also a negative regulator of its own expression. Binds flavonoids as inducers.</text>
</comment>
<evidence type="ECO:0000256" key="5">
    <source>
        <dbReference type="ARBA" id="ARBA00023163"/>
    </source>
</evidence>
<dbReference type="Pfam" id="PF03466">
    <property type="entry name" value="LysR_substrate"/>
    <property type="match status" value="1"/>
</dbReference>
<protein>
    <submittedName>
        <fullName evidence="8">LysR family transcriptional regulator</fullName>
    </submittedName>
</protein>
<dbReference type="GO" id="GO:0003700">
    <property type="term" value="F:DNA-binding transcription factor activity"/>
    <property type="evidence" value="ECO:0007669"/>
    <property type="project" value="InterPro"/>
</dbReference>
<keyword evidence="5" id="KW-0804">Transcription</keyword>
<dbReference type="AlphaFoldDB" id="A0A7C9RGF3"/>
<feature type="compositionally biased region" description="Basic and acidic residues" evidence="6">
    <location>
        <begin position="332"/>
        <end position="342"/>
    </location>
</feature>
<dbReference type="PRINTS" id="PR00039">
    <property type="entry name" value="HTHLYSR"/>
</dbReference>
<sequence>MRYTVRSSTAPFPRSETSAPVSIELKHLRYAEAAERCGSFRKAADLLALKQSNLSRRIRHLEEQLGVTLFERTSGGVRPTSAGRDFINGVRRILNDLQIVVDGATAVGRGEAGYLTIGFYTSLSAGNLRASLVEYGRRFPQVEISTVEGSRTRLFDGIQNSMIDIAIVTGEPASDCNRSMVLWSERIIVALPEDHPLAAKDIIYWTDLKRERFLLSERDPGPEIQDILVAKLSSPGDLPDVVRQDVSPENVKSLVGAGRGVSLMCEACMGASYAGVVYREARDGNGSTRIGYRAYWRDGNDNPALRNFIRLLEERYPPVANGNGPRGASSRTPDRSSHSSCR</sequence>
<organism evidence="8 9">
    <name type="scientific">Candidatus Afipia apatlaquensis</name>
    <dbReference type="NCBI Taxonomy" id="2712852"/>
    <lineage>
        <taxon>Bacteria</taxon>
        <taxon>Pseudomonadati</taxon>
        <taxon>Pseudomonadota</taxon>
        <taxon>Alphaproteobacteria</taxon>
        <taxon>Hyphomicrobiales</taxon>
        <taxon>Nitrobacteraceae</taxon>
        <taxon>Afipia</taxon>
    </lineage>
</organism>
<dbReference type="InterPro" id="IPR036388">
    <property type="entry name" value="WH-like_DNA-bd_sf"/>
</dbReference>
<feature type="domain" description="HTH lysR-type" evidence="7">
    <location>
        <begin position="23"/>
        <end position="80"/>
    </location>
</feature>
<accession>A0A7C9RGF3</accession>
<dbReference type="Gene3D" id="3.40.190.10">
    <property type="entry name" value="Periplasmic binding protein-like II"/>
    <property type="match status" value="2"/>
</dbReference>
<dbReference type="EMBL" id="JAAMRR010000181">
    <property type="protein sequence ID" value="NGX94336.1"/>
    <property type="molecule type" value="Genomic_DNA"/>
</dbReference>
<dbReference type="Pfam" id="PF00126">
    <property type="entry name" value="HTH_1"/>
    <property type="match status" value="1"/>
</dbReference>
<gene>
    <name evidence="8" type="ORF">G4V63_03570</name>
</gene>
<evidence type="ECO:0000256" key="4">
    <source>
        <dbReference type="ARBA" id="ARBA00023125"/>
    </source>
</evidence>
<comment type="caution">
    <text evidence="8">The sequence shown here is derived from an EMBL/GenBank/DDBJ whole genome shotgun (WGS) entry which is preliminary data.</text>
</comment>
<dbReference type="PROSITE" id="PS50931">
    <property type="entry name" value="HTH_LYSR"/>
    <property type="match status" value="1"/>
</dbReference>
<evidence type="ECO:0000313" key="9">
    <source>
        <dbReference type="Proteomes" id="UP000480266"/>
    </source>
</evidence>
<dbReference type="PANTHER" id="PTHR30346">
    <property type="entry name" value="TRANSCRIPTIONAL DUAL REGULATOR HCAR-RELATED"/>
    <property type="match status" value="1"/>
</dbReference>
<evidence type="ECO:0000256" key="3">
    <source>
        <dbReference type="ARBA" id="ARBA00023015"/>
    </source>
</evidence>
<dbReference type="InterPro" id="IPR005119">
    <property type="entry name" value="LysR_subst-bd"/>
</dbReference>
<keyword evidence="3" id="KW-0805">Transcription regulation</keyword>
<evidence type="ECO:0000259" key="7">
    <source>
        <dbReference type="PROSITE" id="PS50931"/>
    </source>
</evidence>
<dbReference type="InterPro" id="IPR000847">
    <property type="entry name" value="LysR_HTH_N"/>
</dbReference>
<dbReference type="CDD" id="cd08414">
    <property type="entry name" value="PBP2_LTTR_aromatics_like"/>
    <property type="match status" value="1"/>
</dbReference>
<keyword evidence="9" id="KW-1185">Reference proteome</keyword>
<reference evidence="8" key="1">
    <citation type="submission" date="2020-02" db="EMBL/GenBank/DDBJ databases">
        <title>Draft genome sequence of Candidatus Afipia apatlaquensis IBT-C3, a potential strain for decolorization of textile dyes.</title>
        <authorList>
            <person name="Sanchez-Reyes A."/>
            <person name="Breton-Deval L."/>
            <person name="Mangelson H."/>
            <person name="Sanchez-Flores A."/>
        </authorList>
    </citation>
    <scope>NUCLEOTIDE SEQUENCE [LARGE SCALE GENOMIC DNA]</scope>
    <source>
        <strain evidence="8">IBT-C3</strain>
    </source>
</reference>
<evidence type="ECO:0000256" key="2">
    <source>
        <dbReference type="ARBA" id="ARBA00009437"/>
    </source>
</evidence>
<feature type="region of interest" description="Disordered" evidence="6">
    <location>
        <begin position="319"/>
        <end position="342"/>
    </location>
</feature>
<dbReference type="GO" id="GO:0003677">
    <property type="term" value="F:DNA binding"/>
    <property type="evidence" value="ECO:0007669"/>
    <property type="project" value="UniProtKB-KW"/>
</dbReference>
<evidence type="ECO:0000313" key="8">
    <source>
        <dbReference type="EMBL" id="NGX94336.1"/>
    </source>
</evidence>
<evidence type="ECO:0000256" key="6">
    <source>
        <dbReference type="SAM" id="MobiDB-lite"/>
    </source>
</evidence>
<dbReference type="PANTHER" id="PTHR30346:SF0">
    <property type="entry name" value="HCA OPERON TRANSCRIPTIONAL ACTIVATOR HCAR"/>
    <property type="match status" value="1"/>
</dbReference>
<dbReference type="InterPro" id="IPR036390">
    <property type="entry name" value="WH_DNA-bd_sf"/>
</dbReference>
<dbReference type="Proteomes" id="UP000480266">
    <property type="component" value="Unassembled WGS sequence"/>
</dbReference>
<name>A0A7C9RGF3_9BRAD</name>
<keyword evidence="4" id="KW-0238">DNA-binding</keyword>
<dbReference type="FunFam" id="1.10.10.10:FF:000001">
    <property type="entry name" value="LysR family transcriptional regulator"/>
    <property type="match status" value="1"/>
</dbReference>
<dbReference type="GO" id="GO:0032993">
    <property type="term" value="C:protein-DNA complex"/>
    <property type="evidence" value="ECO:0007669"/>
    <property type="project" value="TreeGrafter"/>
</dbReference>
<comment type="similarity">
    <text evidence="2">Belongs to the LysR transcriptional regulatory family.</text>
</comment>
<dbReference type="SUPFAM" id="SSF46785">
    <property type="entry name" value="Winged helix' DNA-binding domain"/>
    <property type="match status" value="1"/>
</dbReference>